<dbReference type="InterPro" id="IPR013823">
    <property type="entry name" value="Ribosomal_bL12_C"/>
</dbReference>
<dbReference type="InterPro" id="IPR008932">
    <property type="entry name" value="Ribosomal_bL12_oligo"/>
</dbReference>
<feature type="domain" description="Large ribosomal subunit protein bL12 C-terminal" evidence="5">
    <location>
        <begin position="58"/>
        <end position="125"/>
    </location>
</feature>
<dbReference type="AlphaFoldDB" id="A0A382CY94"/>
<evidence type="ECO:0000256" key="1">
    <source>
        <dbReference type="ARBA" id="ARBA00007197"/>
    </source>
</evidence>
<keyword evidence="2" id="KW-0689">Ribosomal protein</keyword>
<dbReference type="PANTHER" id="PTHR45987:SF4">
    <property type="entry name" value="LARGE RIBOSOMAL SUBUNIT PROTEIN BL12M"/>
    <property type="match status" value="1"/>
</dbReference>
<proteinExistence type="inferred from homology"/>
<dbReference type="Pfam" id="PF00542">
    <property type="entry name" value="Ribosomal_L12"/>
    <property type="match status" value="1"/>
</dbReference>
<dbReference type="PANTHER" id="PTHR45987">
    <property type="entry name" value="39S RIBOSOMAL PROTEIN L12"/>
    <property type="match status" value="1"/>
</dbReference>
<dbReference type="SUPFAM" id="SSF54736">
    <property type="entry name" value="ClpS-like"/>
    <property type="match status" value="1"/>
</dbReference>
<evidence type="ECO:0000256" key="4">
    <source>
        <dbReference type="SAM" id="MobiDB-lite"/>
    </source>
</evidence>
<feature type="region of interest" description="Disordered" evidence="4">
    <location>
        <begin position="102"/>
        <end position="125"/>
    </location>
</feature>
<dbReference type="Gene3D" id="3.30.1390.10">
    <property type="match status" value="1"/>
</dbReference>
<dbReference type="GO" id="GO:0006412">
    <property type="term" value="P:translation"/>
    <property type="evidence" value="ECO:0007669"/>
    <property type="project" value="InterPro"/>
</dbReference>
<keyword evidence="3" id="KW-0687">Ribonucleoprotein</keyword>
<evidence type="ECO:0008006" key="8">
    <source>
        <dbReference type="Google" id="ProtNLM"/>
    </source>
</evidence>
<accession>A0A382CY94</accession>
<dbReference type="EMBL" id="UINC01036393">
    <property type="protein sequence ID" value="SVB30287.1"/>
    <property type="molecule type" value="Genomic_DNA"/>
</dbReference>
<comment type="similarity">
    <text evidence="1">Belongs to the bacterial ribosomal protein bL12 family.</text>
</comment>
<name>A0A382CY94_9ZZZZ</name>
<reference evidence="7" key="1">
    <citation type="submission" date="2018-05" db="EMBL/GenBank/DDBJ databases">
        <authorList>
            <person name="Lanie J.A."/>
            <person name="Ng W.-L."/>
            <person name="Kazmierczak K.M."/>
            <person name="Andrzejewski T.M."/>
            <person name="Davidsen T.M."/>
            <person name="Wayne K.J."/>
            <person name="Tettelin H."/>
            <person name="Glass J.I."/>
            <person name="Rusch D."/>
            <person name="Podicherti R."/>
            <person name="Tsui H.-C.T."/>
            <person name="Winkler M.E."/>
        </authorList>
    </citation>
    <scope>NUCLEOTIDE SEQUENCE</scope>
</reference>
<dbReference type="Pfam" id="PF16320">
    <property type="entry name" value="Ribosomal_L12_N"/>
    <property type="match status" value="1"/>
</dbReference>
<dbReference type="CDD" id="cd00387">
    <property type="entry name" value="Ribosomal_L7_L12"/>
    <property type="match status" value="1"/>
</dbReference>
<gene>
    <name evidence="7" type="ORF">METZ01_LOCUS183141</name>
</gene>
<dbReference type="GO" id="GO:0005737">
    <property type="term" value="C:cytoplasm"/>
    <property type="evidence" value="ECO:0007669"/>
    <property type="project" value="UniProtKB-ARBA"/>
</dbReference>
<dbReference type="GO" id="GO:0005840">
    <property type="term" value="C:ribosome"/>
    <property type="evidence" value="ECO:0007669"/>
    <property type="project" value="UniProtKB-KW"/>
</dbReference>
<evidence type="ECO:0000313" key="7">
    <source>
        <dbReference type="EMBL" id="SVB30287.1"/>
    </source>
</evidence>
<dbReference type="Gene3D" id="1.20.5.710">
    <property type="entry name" value="Single helix bin"/>
    <property type="match status" value="1"/>
</dbReference>
<dbReference type="HAMAP" id="MF_00368">
    <property type="entry name" value="Ribosomal_bL12"/>
    <property type="match status" value="1"/>
</dbReference>
<dbReference type="GO" id="GO:0003735">
    <property type="term" value="F:structural constituent of ribosome"/>
    <property type="evidence" value="ECO:0007669"/>
    <property type="project" value="InterPro"/>
</dbReference>
<evidence type="ECO:0000256" key="3">
    <source>
        <dbReference type="ARBA" id="ARBA00023274"/>
    </source>
</evidence>
<evidence type="ECO:0000259" key="5">
    <source>
        <dbReference type="Pfam" id="PF00542"/>
    </source>
</evidence>
<dbReference type="InterPro" id="IPR036235">
    <property type="entry name" value="Ribosomal_bL12_oligo_N_sf"/>
</dbReference>
<evidence type="ECO:0000256" key="2">
    <source>
        <dbReference type="ARBA" id="ARBA00022980"/>
    </source>
</evidence>
<dbReference type="InterPro" id="IPR000206">
    <property type="entry name" value="Ribosomal_bL12"/>
</dbReference>
<sequence>MADLDKIVDELSELSVIEAADLVKKLEDKWDVSAAAPAAAVAVAAPGGGEAAEEQDSFDVILVGDGGKKIDCIKAVRAIKSELGLKEAKELVESAPTPLLEGVSKEEAEETQKKLEAAGAKVELK</sequence>
<feature type="domain" description="Large ribosomal subunit protein bL12 oligomerization" evidence="6">
    <location>
        <begin position="4"/>
        <end position="51"/>
    </location>
</feature>
<dbReference type="NCBIfam" id="TIGR00855">
    <property type="entry name" value="L12"/>
    <property type="match status" value="1"/>
</dbReference>
<dbReference type="InterPro" id="IPR014719">
    <property type="entry name" value="Ribosomal_bL12_C/ClpS-like"/>
</dbReference>
<organism evidence="7">
    <name type="scientific">marine metagenome</name>
    <dbReference type="NCBI Taxonomy" id="408172"/>
    <lineage>
        <taxon>unclassified sequences</taxon>
        <taxon>metagenomes</taxon>
        <taxon>ecological metagenomes</taxon>
    </lineage>
</organism>
<protein>
    <recommendedName>
        <fullName evidence="8">Ribosomal protein L7/L12 C-terminal domain-containing protein</fullName>
    </recommendedName>
</protein>
<dbReference type="FunFam" id="3.30.1390.10:FF:000001">
    <property type="entry name" value="50S ribosomal protein L7/L12"/>
    <property type="match status" value="1"/>
</dbReference>
<dbReference type="GO" id="GO:1990904">
    <property type="term" value="C:ribonucleoprotein complex"/>
    <property type="evidence" value="ECO:0007669"/>
    <property type="project" value="UniProtKB-KW"/>
</dbReference>
<dbReference type="GO" id="GO:0003729">
    <property type="term" value="F:mRNA binding"/>
    <property type="evidence" value="ECO:0007669"/>
    <property type="project" value="TreeGrafter"/>
</dbReference>
<feature type="compositionally biased region" description="Basic and acidic residues" evidence="4">
    <location>
        <begin position="103"/>
        <end position="125"/>
    </location>
</feature>
<evidence type="ECO:0000259" key="6">
    <source>
        <dbReference type="Pfam" id="PF16320"/>
    </source>
</evidence>
<dbReference type="SUPFAM" id="SSF48300">
    <property type="entry name" value="Ribosomal protein L7/12, oligomerisation (N-terminal) domain"/>
    <property type="match status" value="1"/>
</dbReference>